<name>A0ACC0C9I4_CATRO</name>
<keyword evidence="2" id="KW-1185">Reference proteome</keyword>
<dbReference type="EMBL" id="CM044701">
    <property type="protein sequence ID" value="KAI5681555.1"/>
    <property type="molecule type" value="Genomic_DNA"/>
</dbReference>
<reference evidence="2" key="1">
    <citation type="journal article" date="2023" name="Nat. Plants">
        <title>Single-cell RNA sequencing provides a high-resolution roadmap for understanding the multicellular compartmentation of specialized metabolism.</title>
        <authorList>
            <person name="Sun S."/>
            <person name="Shen X."/>
            <person name="Li Y."/>
            <person name="Li Y."/>
            <person name="Wang S."/>
            <person name="Li R."/>
            <person name="Zhang H."/>
            <person name="Shen G."/>
            <person name="Guo B."/>
            <person name="Wei J."/>
            <person name="Xu J."/>
            <person name="St-Pierre B."/>
            <person name="Chen S."/>
            <person name="Sun C."/>
        </authorList>
    </citation>
    <scope>NUCLEOTIDE SEQUENCE [LARGE SCALE GENOMIC DNA]</scope>
</reference>
<dbReference type="Proteomes" id="UP001060085">
    <property type="component" value="Linkage Group LG01"/>
</dbReference>
<proteinExistence type="predicted"/>
<evidence type="ECO:0000313" key="1">
    <source>
        <dbReference type="EMBL" id="KAI5681555.1"/>
    </source>
</evidence>
<organism evidence="1 2">
    <name type="scientific">Catharanthus roseus</name>
    <name type="common">Madagascar periwinkle</name>
    <name type="synonym">Vinca rosea</name>
    <dbReference type="NCBI Taxonomy" id="4058"/>
    <lineage>
        <taxon>Eukaryota</taxon>
        <taxon>Viridiplantae</taxon>
        <taxon>Streptophyta</taxon>
        <taxon>Embryophyta</taxon>
        <taxon>Tracheophyta</taxon>
        <taxon>Spermatophyta</taxon>
        <taxon>Magnoliopsida</taxon>
        <taxon>eudicotyledons</taxon>
        <taxon>Gunneridae</taxon>
        <taxon>Pentapetalae</taxon>
        <taxon>asterids</taxon>
        <taxon>lamiids</taxon>
        <taxon>Gentianales</taxon>
        <taxon>Apocynaceae</taxon>
        <taxon>Rauvolfioideae</taxon>
        <taxon>Vinceae</taxon>
        <taxon>Catharanthinae</taxon>
        <taxon>Catharanthus</taxon>
    </lineage>
</organism>
<gene>
    <name evidence="1" type="ORF">M9H77_02783</name>
</gene>
<accession>A0ACC0C9I4</accession>
<sequence>MAVDTQKKKRKNAEQDYSYSMTAKEKEEGEFLLHQAKIRSNFQLCGDQKTITVPTSEDNFEKNALIKATGAIKEGDEIFGSDNEINLDSQIMQCSNHLGKPKNNKYKQTHYNHENPLPKTVQGYKFNIFYHDLGDKLKTPIYSIEKNDDSTESEYEDLTCQIVDRE</sequence>
<protein>
    <submittedName>
        <fullName evidence="1">Uncharacterized protein</fullName>
    </submittedName>
</protein>
<evidence type="ECO:0000313" key="2">
    <source>
        <dbReference type="Proteomes" id="UP001060085"/>
    </source>
</evidence>
<comment type="caution">
    <text evidence="1">The sequence shown here is derived from an EMBL/GenBank/DDBJ whole genome shotgun (WGS) entry which is preliminary data.</text>
</comment>